<reference evidence="3" key="1">
    <citation type="journal article" date="2019" name="Nat. Commun.">
        <title>The genome of broomcorn millet.</title>
        <authorList>
            <person name="Zou C."/>
            <person name="Miki D."/>
            <person name="Li D."/>
            <person name="Tang Q."/>
            <person name="Xiao L."/>
            <person name="Rajput S."/>
            <person name="Deng P."/>
            <person name="Jia W."/>
            <person name="Huang R."/>
            <person name="Zhang M."/>
            <person name="Sun Y."/>
            <person name="Hu J."/>
            <person name="Fu X."/>
            <person name="Schnable P.S."/>
            <person name="Li F."/>
            <person name="Zhang H."/>
            <person name="Feng B."/>
            <person name="Zhu X."/>
            <person name="Liu R."/>
            <person name="Schnable J.C."/>
            <person name="Zhu J.-K."/>
            <person name="Zhang H."/>
        </authorList>
    </citation>
    <scope>NUCLEOTIDE SEQUENCE [LARGE SCALE GENOMIC DNA]</scope>
</reference>
<comment type="similarity">
    <text evidence="1">Belongs to the FHY3/FAR1 family.</text>
</comment>
<dbReference type="AlphaFoldDB" id="A0A3L6PM41"/>
<evidence type="ECO:0000313" key="2">
    <source>
        <dbReference type="EMBL" id="RLM58860.1"/>
    </source>
</evidence>
<keyword evidence="1" id="KW-0863">Zinc-finger</keyword>
<sequence>MKGKAPMSIITDQDATMRCPALDEDVELEEDFKEFMNHSMTLDEFEAAWAAMMNKYGLKNDVHFQRLYAIKSSFVPAYYMHCFYPFLQSTQRSEGFNAMLKKYVNPNMFVLHFVRQYQKIQDKYLVAQDG</sequence>
<dbReference type="GO" id="GO:0008270">
    <property type="term" value="F:zinc ion binding"/>
    <property type="evidence" value="ECO:0007669"/>
    <property type="project" value="UniProtKB-UniRule"/>
</dbReference>
<keyword evidence="1" id="KW-0539">Nucleus</keyword>
<name>A0A3L6PM41_PANMI</name>
<dbReference type="InterPro" id="IPR031052">
    <property type="entry name" value="FHY3/FAR1"/>
</dbReference>
<dbReference type="GO" id="GO:0005634">
    <property type="term" value="C:nucleus"/>
    <property type="evidence" value="ECO:0007669"/>
    <property type="project" value="UniProtKB-SubCell"/>
</dbReference>
<keyword evidence="1" id="KW-0479">Metal-binding</keyword>
<proteinExistence type="inferred from homology"/>
<dbReference type="Proteomes" id="UP000275267">
    <property type="component" value="Unassembled WGS sequence"/>
</dbReference>
<gene>
    <name evidence="2" type="ORF">C2845_PM18G10390</name>
</gene>
<keyword evidence="3" id="KW-1185">Reference proteome</keyword>
<organism evidence="2 3">
    <name type="scientific">Panicum miliaceum</name>
    <name type="common">Proso millet</name>
    <name type="synonym">Broomcorn millet</name>
    <dbReference type="NCBI Taxonomy" id="4540"/>
    <lineage>
        <taxon>Eukaryota</taxon>
        <taxon>Viridiplantae</taxon>
        <taxon>Streptophyta</taxon>
        <taxon>Embryophyta</taxon>
        <taxon>Tracheophyta</taxon>
        <taxon>Spermatophyta</taxon>
        <taxon>Magnoliopsida</taxon>
        <taxon>Liliopsida</taxon>
        <taxon>Poales</taxon>
        <taxon>Poaceae</taxon>
        <taxon>PACMAD clade</taxon>
        <taxon>Panicoideae</taxon>
        <taxon>Panicodae</taxon>
        <taxon>Paniceae</taxon>
        <taxon>Panicinae</taxon>
        <taxon>Panicum</taxon>
        <taxon>Panicum sect. Panicum</taxon>
    </lineage>
</organism>
<dbReference type="OrthoDB" id="689460at2759"/>
<dbReference type="PANTHER" id="PTHR31669">
    <property type="entry name" value="PROTEIN FAR1-RELATED SEQUENCE 10-RELATED"/>
    <property type="match status" value="1"/>
</dbReference>
<evidence type="ECO:0000313" key="3">
    <source>
        <dbReference type="Proteomes" id="UP000275267"/>
    </source>
</evidence>
<dbReference type="EMBL" id="PQIB02000017">
    <property type="protein sequence ID" value="RLM58860.1"/>
    <property type="molecule type" value="Genomic_DNA"/>
</dbReference>
<dbReference type="PANTHER" id="PTHR31669:SF296">
    <property type="entry name" value="PROTEIN FAR1-RELATED SEQUENCE"/>
    <property type="match status" value="1"/>
</dbReference>
<comment type="subcellular location">
    <subcellularLocation>
        <location evidence="1">Nucleus</location>
    </subcellularLocation>
</comment>
<comment type="function">
    <text evidence="1">Putative transcription activator involved in regulating light control of development.</text>
</comment>
<evidence type="ECO:0000256" key="1">
    <source>
        <dbReference type="RuleBase" id="RU367018"/>
    </source>
</evidence>
<protein>
    <recommendedName>
        <fullName evidence="1">Protein FAR1-RELATED SEQUENCE</fullName>
    </recommendedName>
</protein>
<dbReference type="STRING" id="4540.A0A3L6PM41"/>
<dbReference type="GO" id="GO:0006355">
    <property type="term" value="P:regulation of DNA-templated transcription"/>
    <property type="evidence" value="ECO:0007669"/>
    <property type="project" value="UniProtKB-UniRule"/>
</dbReference>
<comment type="caution">
    <text evidence="2">The sequence shown here is derived from an EMBL/GenBank/DDBJ whole genome shotgun (WGS) entry which is preliminary data.</text>
</comment>
<keyword evidence="1" id="KW-0862">Zinc</keyword>
<accession>A0A3L6PM41</accession>